<feature type="region of interest" description="Disordered" evidence="2">
    <location>
        <begin position="199"/>
        <end position="218"/>
    </location>
</feature>
<feature type="domain" description="Opioid growth factor receptor (OGFr) conserved" evidence="3">
    <location>
        <begin position="3"/>
        <end position="192"/>
    </location>
</feature>
<protein>
    <recommendedName>
        <fullName evidence="3">Opioid growth factor receptor (OGFr) conserved domain-containing protein</fullName>
    </recommendedName>
</protein>
<dbReference type="PANTHER" id="PTHR14015:SF2">
    <property type="entry name" value="OPIOID GROWTH FACTOR RECEPTOR (OGFR) CONSERVED DOMAIN-CONTAINING PROTEIN"/>
    <property type="match status" value="1"/>
</dbReference>
<evidence type="ECO:0000256" key="1">
    <source>
        <dbReference type="ARBA" id="ARBA00010365"/>
    </source>
</evidence>
<dbReference type="AlphaFoldDB" id="A0A7S2NGY5"/>
<dbReference type="InterPro" id="IPR006757">
    <property type="entry name" value="OGF_rcpt"/>
</dbReference>
<name>A0A7S2NGY5_9DINO</name>
<sequence>MKENLNFYLGKQKSKSDCGGEFIDKMHTDWFGNYERLEVDHGYIQWLFPIREPGMNPLSEPLTAHEIDQMKPNPEVRTRLLTSYRLILDFFGMRLVDDATGEIARKEGEAWKPQYRNLQTSRHNYLRITRILKCLGELGLEHFQAPLCSHFMREVFGTGTGSGASGPLSNCAESLALYWIPVIKDDAARASLKAEVEKRLPGVYDPPSKGKGKGKGTP</sequence>
<proteinExistence type="inferred from homology"/>
<evidence type="ECO:0000313" key="4">
    <source>
        <dbReference type="EMBL" id="CAD9539191.1"/>
    </source>
</evidence>
<reference evidence="4" key="1">
    <citation type="submission" date="2021-01" db="EMBL/GenBank/DDBJ databases">
        <authorList>
            <person name="Corre E."/>
            <person name="Pelletier E."/>
            <person name="Niang G."/>
            <person name="Scheremetjew M."/>
            <person name="Finn R."/>
            <person name="Kale V."/>
            <person name="Holt S."/>
            <person name="Cochrane G."/>
            <person name="Meng A."/>
            <person name="Brown T."/>
            <person name="Cohen L."/>
        </authorList>
    </citation>
    <scope>NUCLEOTIDE SEQUENCE</scope>
    <source>
        <strain evidence="4">RCC3387</strain>
    </source>
</reference>
<evidence type="ECO:0000259" key="3">
    <source>
        <dbReference type="Pfam" id="PF04664"/>
    </source>
</evidence>
<gene>
    <name evidence="4" type="ORF">BRAN1462_LOCUS15212</name>
</gene>
<accession>A0A7S2NGY5</accession>
<evidence type="ECO:0000256" key="2">
    <source>
        <dbReference type="SAM" id="MobiDB-lite"/>
    </source>
</evidence>
<dbReference type="GO" id="GO:0016020">
    <property type="term" value="C:membrane"/>
    <property type="evidence" value="ECO:0007669"/>
    <property type="project" value="InterPro"/>
</dbReference>
<dbReference type="Pfam" id="PF04664">
    <property type="entry name" value="OGFr_N"/>
    <property type="match status" value="1"/>
</dbReference>
<dbReference type="InterPro" id="IPR039574">
    <property type="entry name" value="OGFr"/>
</dbReference>
<comment type="similarity">
    <text evidence="1">Belongs to the opioid growth factor receptor family.</text>
</comment>
<dbReference type="EMBL" id="HBGW01023973">
    <property type="protein sequence ID" value="CAD9539191.1"/>
    <property type="molecule type" value="Transcribed_RNA"/>
</dbReference>
<dbReference type="PANTHER" id="PTHR14015">
    <property type="entry name" value="OPIOID GROWTH FACTOR RECEPTOR OGFR ZETA-TYPE OPIOID RECEPTOR"/>
    <property type="match status" value="1"/>
</dbReference>
<dbReference type="GO" id="GO:0140625">
    <property type="term" value="F:opioid growth factor receptor activity"/>
    <property type="evidence" value="ECO:0007669"/>
    <property type="project" value="InterPro"/>
</dbReference>
<organism evidence="4">
    <name type="scientific">Zooxanthella nutricula</name>
    <dbReference type="NCBI Taxonomy" id="1333877"/>
    <lineage>
        <taxon>Eukaryota</taxon>
        <taxon>Sar</taxon>
        <taxon>Alveolata</taxon>
        <taxon>Dinophyceae</taxon>
        <taxon>Peridiniales</taxon>
        <taxon>Peridiniales incertae sedis</taxon>
        <taxon>Zooxanthella</taxon>
    </lineage>
</organism>